<dbReference type="SUPFAM" id="SSF103473">
    <property type="entry name" value="MFS general substrate transporter"/>
    <property type="match status" value="1"/>
</dbReference>
<gene>
    <name evidence="9" type="primary">bacE_2</name>
    <name evidence="9" type="ORF">Mterra_02467</name>
</gene>
<dbReference type="CDD" id="cd06173">
    <property type="entry name" value="MFS_MefA_like"/>
    <property type="match status" value="1"/>
</dbReference>
<reference evidence="9 10" key="1">
    <citation type="submission" date="2018-08" db="EMBL/GenBank/DDBJ databases">
        <title>Meiothermus terrae DSM 26712 genome sequencing project.</title>
        <authorList>
            <person name="Da Costa M.S."/>
            <person name="Albuquerque L."/>
            <person name="Raposo P."/>
            <person name="Froufe H.J.C."/>
            <person name="Barroso C.S."/>
            <person name="Egas C."/>
        </authorList>
    </citation>
    <scope>NUCLEOTIDE SEQUENCE [LARGE SCALE GENOMIC DNA]</scope>
    <source>
        <strain evidence="9 10">DSM 26712</strain>
    </source>
</reference>
<dbReference type="PROSITE" id="PS50850">
    <property type="entry name" value="MFS"/>
    <property type="match status" value="1"/>
</dbReference>
<dbReference type="InterPro" id="IPR036259">
    <property type="entry name" value="MFS_trans_sf"/>
</dbReference>
<keyword evidence="3" id="KW-1003">Cell membrane</keyword>
<feature type="transmembrane region" description="Helical" evidence="7">
    <location>
        <begin position="280"/>
        <end position="298"/>
    </location>
</feature>
<evidence type="ECO:0000313" key="10">
    <source>
        <dbReference type="Proteomes" id="UP000265715"/>
    </source>
</evidence>
<evidence type="ECO:0000256" key="3">
    <source>
        <dbReference type="ARBA" id="ARBA00022475"/>
    </source>
</evidence>
<dbReference type="GO" id="GO:0022857">
    <property type="term" value="F:transmembrane transporter activity"/>
    <property type="evidence" value="ECO:0007669"/>
    <property type="project" value="InterPro"/>
</dbReference>
<keyword evidence="6 7" id="KW-0472">Membrane</keyword>
<feature type="transmembrane region" description="Helical" evidence="7">
    <location>
        <begin position="148"/>
        <end position="172"/>
    </location>
</feature>
<keyword evidence="5 7" id="KW-1133">Transmembrane helix</keyword>
<dbReference type="OrthoDB" id="7055052at2"/>
<comment type="subcellular location">
    <subcellularLocation>
        <location evidence="1">Cell membrane</location>
        <topology evidence="1">Multi-pass membrane protein</topology>
    </subcellularLocation>
</comment>
<evidence type="ECO:0000256" key="1">
    <source>
        <dbReference type="ARBA" id="ARBA00004651"/>
    </source>
</evidence>
<dbReference type="AlphaFoldDB" id="A0A399EEA2"/>
<evidence type="ECO:0000256" key="2">
    <source>
        <dbReference type="ARBA" id="ARBA00022448"/>
    </source>
</evidence>
<keyword evidence="2" id="KW-0813">Transport</keyword>
<evidence type="ECO:0000256" key="6">
    <source>
        <dbReference type="ARBA" id="ARBA00023136"/>
    </source>
</evidence>
<dbReference type="PANTHER" id="PTHR43266">
    <property type="entry name" value="MACROLIDE-EFFLUX PROTEIN"/>
    <property type="match status" value="1"/>
</dbReference>
<evidence type="ECO:0000256" key="7">
    <source>
        <dbReference type="SAM" id="Phobius"/>
    </source>
</evidence>
<comment type="caution">
    <text evidence="9">The sequence shown here is derived from an EMBL/GenBank/DDBJ whole genome shotgun (WGS) entry which is preliminary data.</text>
</comment>
<keyword evidence="4 7" id="KW-0812">Transmembrane</keyword>
<evidence type="ECO:0000259" key="8">
    <source>
        <dbReference type="PROSITE" id="PS50850"/>
    </source>
</evidence>
<dbReference type="GO" id="GO:0005886">
    <property type="term" value="C:plasma membrane"/>
    <property type="evidence" value="ECO:0007669"/>
    <property type="project" value="UniProtKB-SubCell"/>
</dbReference>
<evidence type="ECO:0000256" key="4">
    <source>
        <dbReference type="ARBA" id="ARBA00022692"/>
    </source>
</evidence>
<protein>
    <submittedName>
        <fullName evidence="9">Putative bacilysin exporter BacE</fullName>
    </submittedName>
</protein>
<accession>A0A399EEA2</accession>
<dbReference type="Pfam" id="PF05977">
    <property type="entry name" value="MFS_3"/>
    <property type="match status" value="1"/>
</dbReference>
<feature type="transmembrane region" description="Helical" evidence="7">
    <location>
        <begin position="218"/>
        <end position="243"/>
    </location>
</feature>
<dbReference type="RefSeq" id="WP_119315487.1">
    <property type="nucleotide sequence ID" value="NZ_QXDL01000104.1"/>
</dbReference>
<organism evidence="9 10">
    <name type="scientific">Calidithermus terrae</name>
    <dbReference type="NCBI Taxonomy" id="1408545"/>
    <lineage>
        <taxon>Bacteria</taxon>
        <taxon>Thermotogati</taxon>
        <taxon>Deinococcota</taxon>
        <taxon>Deinococci</taxon>
        <taxon>Thermales</taxon>
        <taxon>Thermaceae</taxon>
        <taxon>Calidithermus</taxon>
    </lineage>
</organism>
<keyword evidence="10" id="KW-1185">Reference proteome</keyword>
<evidence type="ECO:0000256" key="5">
    <source>
        <dbReference type="ARBA" id="ARBA00022989"/>
    </source>
</evidence>
<feature type="transmembrane region" description="Helical" evidence="7">
    <location>
        <begin position="338"/>
        <end position="360"/>
    </location>
</feature>
<sequence>MQGVLHLPHFRRLFLAALVSQAGSRMHRVALLAFIYLLTSNTLWVSLALVVKLLASAVVGPLLAPWADTQNRKMLMVLSDVGRAFLTLLIPFLGVNSLPLLLLLVFGIEVLSSLFDPASQAAIPELVPENKLDSANSLMLFAARISEVVFVGVAGVLVAAVGAQLVFLLDALSYLVSAVILRGLPDLPAAGGGGQSYWSRAREGAEHLLKNPAIRRTVTTLFTAACFGSVEATLGIVMAVKVLEVGTPGFGAMESALAVGAVLGTLLVPRVVMRFRREQLFFGGLILFGLFEASLGVWPVFAWVLIALFFSGVFNQVFIVPARSIMQSHTPGPLRGRIFAAFFAVMDTAVICGALLAGLLEPVMGAPGVFLLAGVMVSGVSALMLLTGGIPSPKPHPSAQPRL</sequence>
<dbReference type="EMBL" id="QXDL01000104">
    <property type="protein sequence ID" value="RIH82957.1"/>
    <property type="molecule type" value="Genomic_DNA"/>
</dbReference>
<dbReference type="InterPro" id="IPR010290">
    <property type="entry name" value="TM_effector"/>
</dbReference>
<feature type="domain" description="Major facilitator superfamily (MFS) profile" evidence="8">
    <location>
        <begin position="156"/>
        <end position="403"/>
    </location>
</feature>
<name>A0A399EEA2_9DEIN</name>
<dbReference type="PANTHER" id="PTHR43266:SF10">
    <property type="entry name" value="BACILYSIN EXPORTER BACE-RELATED"/>
    <property type="match status" value="1"/>
</dbReference>
<feature type="transmembrane region" description="Helical" evidence="7">
    <location>
        <begin position="43"/>
        <end position="64"/>
    </location>
</feature>
<proteinExistence type="predicted"/>
<dbReference type="Proteomes" id="UP000265715">
    <property type="component" value="Unassembled WGS sequence"/>
</dbReference>
<evidence type="ECO:0000313" key="9">
    <source>
        <dbReference type="EMBL" id="RIH82957.1"/>
    </source>
</evidence>
<dbReference type="Gene3D" id="1.20.1250.20">
    <property type="entry name" value="MFS general substrate transporter like domains"/>
    <property type="match status" value="1"/>
</dbReference>
<feature type="transmembrane region" description="Helical" evidence="7">
    <location>
        <begin position="85"/>
        <end position="108"/>
    </location>
</feature>
<feature type="transmembrane region" description="Helical" evidence="7">
    <location>
        <begin position="366"/>
        <end position="386"/>
    </location>
</feature>
<feature type="transmembrane region" description="Helical" evidence="7">
    <location>
        <begin position="249"/>
        <end position="268"/>
    </location>
</feature>
<dbReference type="InterPro" id="IPR020846">
    <property type="entry name" value="MFS_dom"/>
</dbReference>